<feature type="transmembrane region" description="Helical" evidence="1">
    <location>
        <begin position="101"/>
        <end position="122"/>
    </location>
</feature>
<keyword evidence="3" id="KW-1185">Reference proteome</keyword>
<evidence type="ECO:0000313" key="3">
    <source>
        <dbReference type="Proteomes" id="UP000257109"/>
    </source>
</evidence>
<name>A0A371HPR4_MUCPR</name>
<comment type="caution">
    <text evidence="2">The sequence shown here is derived from an EMBL/GenBank/DDBJ whole genome shotgun (WGS) entry which is preliminary data.</text>
</comment>
<dbReference type="OrthoDB" id="1935113at2759"/>
<gene>
    <name evidence="2" type="ORF">CR513_11460</name>
</gene>
<evidence type="ECO:0000256" key="1">
    <source>
        <dbReference type="SAM" id="Phobius"/>
    </source>
</evidence>
<dbReference type="Proteomes" id="UP000257109">
    <property type="component" value="Unassembled WGS sequence"/>
</dbReference>
<protein>
    <submittedName>
        <fullName evidence="2">Uncharacterized protein</fullName>
    </submittedName>
</protein>
<reference evidence="2" key="1">
    <citation type="submission" date="2018-05" db="EMBL/GenBank/DDBJ databases">
        <title>Draft genome of Mucuna pruriens seed.</title>
        <authorList>
            <person name="Nnadi N.E."/>
            <person name="Vos R."/>
            <person name="Hasami M.H."/>
            <person name="Devisetty U.K."/>
            <person name="Aguiy J.C."/>
        </authorList>
    </citation>
    <scope>NUCLEOTIDE SEQUENCE [LARGE SCALE GENOMIC DNA]</scope>
    <source>
        <strain evidence="2">JCA_2017</strain>
    </source>
</reference>
<evidence type="ECO:0000313" key="2">
    <source>
        <dbReference type="EMBL" id="RDY04788.1"/>
    </source>
</evidence>
<accession>A0A371HPR4</accession>
<keyword evidence="1" id="KW-1133">Transmembrane helix</keyword>
<feature type="non-terminal residue" evidence="2">
    <location>
        <position position="1"/>
    </location>
</feature>
<sequence>YLNTKWNGFQGLEGSCSDSTQLYEFGSSASSRETYSYSVEIEKWKYSNRMCLMIMKRLISEAFRGFILRVKGIDNIREYIMEIPAEARPYMPHERKLDSRTVNFILLAMLNALGAISFMIPLQDPFLKQEMRECLRKLNLGRKGT</sequence>
<organism evidence="2 3">
    <name type="scientific">Mucuna pruriens</name>
    <name type="common">Velvet bean</name>
    <name type="synonym">Dolichos pruriens</name>
    <dbReference type="NCBI Taxonomy" id="157652"/>
    <lineage>
        <taxon>Eukaryota</taxon>
        <taxon>Viridiplantae</taxon>
        <taxon>Streptophyta</taxon>
        <taxon>Embryophyta</taxon>
        <taxon>Tracheophyta</taxon>
        <taxon>Spermatophyta</taxon>
        <taxon>Magnoliopsida</taxon>
        <taxon>eudicotyledons</taxon>
        <taxon>Gunneridae</taxon>
        <taxon>Pentapetalae</taxon>
        <taxon>rosids</taxon>
        <taxon>fabids</taxon>
        <taxon>Fabales</taxon>
        <taxon>Fabaceae</taxon>
        <taxon>Papilionoideae</taxon>
        <taxon>50 kb inversion clade</taxon>
        <taxon>NPAAA clade</taxon>
        <taxon>indigoferoid/millettioid clade</taxon>
        <taxon>Phaseoleae</taxon>
        <taxon>Mucuna</taxon>
    </lineage>
</organism>
<dbReference type="AlphaFoldDB" id="A0A371HPR4"/>
<proteinExistence type="predicted"/>
<keyword evidence="1" id="KW-0812">Transmembrane</keyword>
<keyword evidence="1" id="KW-0472">Membrane</keyword>
<dbReference type="EMBL" id="QJKJ01002013">
    <property type="protein sequence ID" value="RDY04788.1"/>
    <property type="molecule type" value="Genomic_DNA"/>
</dbReference>